<feature type="transmembrane region" description="Helical" evidence="1">
    <location>
        <begin position="285"/>
        <end position="303"/>
    </location>
</feature>
<dbReference type="PANTHER" id="PTHR40407:SF1">
    <property type="entry name" value="HEPARAN-ALPHA-GLUCOSAMINIDE N-ACETYLTRANSFERASE CATALYTIC DOMAIN-CONTAINING PROTEIN"/>
    <property type="match status" value="1"/>
</dbReference>
<feature type="transmembrane region" description="Helical" evidence="1">
    <location>
        <begin position="106"/>
        <end position="126"/>
    </location>
</feature>
<feature type="transmembrane region" description="Helical" evidence="1">
    <location>
        <begin position="132"/>
        <end position="151"/>
    </location>
</feature>
<protein>
    <submittedName>
        <fullName evidence="3">Heparan-alpha-glucosaminide N-acetyltransferase domain-containing protein</fullName>
    </submittedName>
</protein>
<dbReference type="InterPro" id="IPR012429">
    <property type="entry name" value="HGSNAT_cat"/>
</dbReference>
<keyword evidence="1" id="KW-1133">Transmembrane helix</keyword>
<feature type="transmembrane region" description="Helical" evidence="1">
    <location>
        <begin position="323"/>
        <end position="341"/>
    </location>
</feature>
<keyword evidence="1" id="KW-0812">Transmembrane</keyword>
<reference evidence="3" key="1">
    <citation type="submission" date="2023-09" db="EMBL/GenBank/DDBJ databases">
        <authorList>
            <consortium name="CW5 consortium"/>
            <person name="Lu C.-W."/>
        </authorList>
    </citation>
    <scope>NUCLEOTIDE SEQUENCE</scope>
    <source>
        <strain evidence="3">KPS</strain>
    </source>
</reference>
<keyword evidence="4" id="KW-1185">Reference proteome</keyword>
<dbReference type="Pfam" id="PF07786">
    <property type="entry name" value="HGSNAT_cat"/>
    <property type="match status" value="1"/>
</dbReference>
<feature type="transmembrane region" description="Helical" evidence="1">
    <location>
        <begin position="72"/>
        <end position="94"/>
    </location>
</feature>
<keyword evidence="1" id="KW-0472">Membrane</keyword>
<feature type="transmembrane region" description="Helical" evidence="1">
    <location>
        <begin position="235"/>
        <end position="254"/>
    </location>
</feature>
<evidence type="ECO:0000313" key="4">
    <source>
        <dbReference type="Proteomes" id="UP001180616"/>
    </source>
</evidence>
<dbReference type="EMBL" id="CP133659">
    <property type="protein sequence ID" value="WMW66227.1"/>
    <property type="molecule type" value="Genomic_DNA"/>
</dbReference>
<evidence type="ECO:0000259" key="2">
    <source>
        <dbReference type="Pfam" id="PF07786"/>
    </source>
</evidence>
<dbReference type="PANTHER" id="PTHR40407">
    <property type="entry name" value="MEMBRANE PROTEIN-LIKE PROTEIN"/>
    <property type="match status" value="1"/>
</dbReference>
<feature type="transmembrane region" description="Helical" evidence="1">
    <location>
        <begin position="202"/>
        <end position="223"/>
    </location>
</feature>
<organism evidence="3 4">
    <name type="scientific">Nitratidesulfovibrio liaohensis</name>
    <dbReference type="NCBI Taxonomy" id="2604158"/>
    <lineage>
        <taxon>Bacteria</taxon>
        <taxon>Pseudomonadati</taxon>
        <taxon>Thermodesulfobacteriota</taxon>
        <taxon>Desulfovibrionia</taxon>
        <taxon>Desulfovibrionales</taxon>
        <taxon>Desulfovibrionaceae</taxon>
        <taxon>Nitratidesulfovibrio</taxon>
    </lineage>
</organism>
<feature type="domain" description="Heparan-alpha-glucosaminide N-acetyltransferase catalytic" evidence="2">
    <location>
        <begin position="15"/>
        <end position="236"/>
    </location>
</feature>
<sequence>MMADTAASPRRSGGRLASIDAMRGLVMLLMTLDHVRWDFTAVAQRLWRDASVLPANPLELETTTPTFFLMRWVTHLCAPTFVFLAGASVNFWMLRHGRELSVGRYLLTRGAMIVGINMILGLHAPFSSTRVLVLGVLWAIGCSMLLLALVVRLPRALSWCLALLLVAGHDAVRGYIPEGEVASVLWRLAFVRTYFEVPGVGAVYALYTVLPWFGLMWLGYLCGGVFRMEVERRRRLLPALGAGCLALFALLRLSGGYGDPTSFMAQSTAWRTMASFVNVGKYPPTLQFTLLTLGVMWLLLAWFERGRRLELLCVPGRAPLAYYVLHIICIRVLAAVLALMPEPIRGASFSALGVVAFSVLMYAALYPVCAWIGLWRAGGYRMSGGAPA</sequence>
<evidence type="ECO:0000256" key="1">
    <source>
        <dbReference type="SAM" id="Phobius"/>
    </source>
</evidence>
<dbReference type="RefSeq" id="WP_309542133.1">
    <property type="nucleotide sequence ID" value="NZ_CP133659.1"/>
</dbReference>
<feature type="transmembrane region" description="Helical" evidence="1">
    <location>
        <begin position="347"/>
        <end position="374"/>
    </location>
</feature>
<evidence type="ECO:0000313" key="3">
    <source>
        <dbReference type="EMBL" id="WMW66227.1"/>
    </source>
</evidence>
<proteinExistence type="predicted"/>
<name>A0ABY9R3Q0_9BACT</name>
<gene>
    <name evidence="3" type="ORF">KPS_000790</name>
</gene>
<accession>A0ABY9R3Q0</accession>
<dbReference type="Proteomes" id="UP001180616">
    <property type="component" value="Chromosome"/>
</dbReference>